<dbReference type="EMBL" id="JAMKFB020000009">
    <property type="protein sequence ID" value="KAL0184973.1"/>
    <property type="molecule type" value="Genomic_DNA"/>
</dbReference>
<accession>A0ABD0QFF6</accession>
<evidence type="ECO:0000313" key="3">
    <source>
        <dbReference type="Proteomes" id="UP001529510"/>
    </source>
</evidence>
<feature type="non-terminal residue" evidence="2">
    <location>
        <position position="69"/>
    </location>
</feature>
<evidence type="ECO:0000256" key="1">
    <source>
        <dbReference type="SAM" id="MobiDB-lite"/>
    </source>
</evidence>
<feature type="region of interest" description="Disordered" evidence="1">
    <location>
        <begin position="32"/>
        <end position="69"/>
    </location>
</feature>
<proteinExistence type="predicted"/>
<feature type="compositionally biased region" description="Polar residues" evidence="1">
    <location>
        <begin position="34"/>
        <end position="48"/>
    </location>
</feature>
<comment type="caution">
    <text evidence="2">The sequence shown here is derived from an EMBL/GenBank/DDBJ whole genome shotgun (WGS) entry which is preliminary data.</text>
</comment>
<feature type="compositionally biased region" description="Polar residues" evidence="1">
    <location>
        <begin position="58"/>
        <end position="69"/>
    </location>
</feature>
<organism evidence="2 3">
    <name type="scientific">Cirrhinus mrigala</name>
    <name type="common">Mrigala</name>
    <dbReference type="NCBI Taxonomy" id="683832"/>
    <lineage>
        <taxon>Eukaryota</taxon>
        <taxon>Metazoa</taxon>
        <taxon>Chordata</taxon>
        <taxon>Craniata</taxon>
        <taxon>Vertebrata</taxon>
        <taxon>Euteleostomi</taxon>
        <taxon>Actinopterygii</taxon>
        <taxon>Neopterygii</taxon>
        <taxon>Teleostei</taxon>
        <taxon>Ostariophysi</taxon>
        <taxon>Cypriniformes</taxon>
        <taxon>Cyprinidae</taxon>
        <taxon>Labeoninae</taxon>
        <taxon>Labeonini</taxon>
        <taxon>Cirrhinus</taxon>
    </lineage>
</organism>
<dbReference type="AlphaFoldDB" id="A0ABD0QFF6"/>
<reference evidence="2 3" key="1">
    <citation type="submission" date="2024-05" db="EMBL/GenBank/DDBJ databases">
        <title>Genome sequencing and assembly of Indian major carp, Cirrhinus mrigala (Hamilton, 1822).</title>
        <authorList>
            <person name="Mohindra V."/>
            <person name="Chowdhury L.M."/>
            <person name="Lal K."/>
            <person name="Jena J.K."/>
        </authorList>
    </citation>
    <scope>NUCLEOTIDE SEQUENCE [LARGE SCALE GENOMIC DNA]</scope>
    <source>
        <strain evidence="2">CM1030</strain>
        <tissue evidence="2">Blood</tissue>
    </source>
</reference>
<evidence type="ECO:0000313" key="2">
    <source>
        <dbReference type="EMBL" id="KAL0184973.1"/>
    </source>
</evidence>
<name>A0ABD0QFF6_CIRMR</name>
<gene>
    <name evidence="2" type="ORF">M9458_020669</name>
</gene>
<dbReference type="Proteomes" id="UP001529510">
    <property type="component" value="Unassembled WGS sequence"/>
</dbReference>
<keyword evidence="3" id="KW-1185">Reference proteome</keyword>
<protein>
    <submittedName>
        <fullName evidence="2">Uncharacterized protein</fullName>
    </submittedName>
</protein>
<sequence>MLRRRIRKCACAPNISANTTRLFIRATPYACRTPSASSTNITTKSSRPNPAPMRKAPLQSQTRSDSSSL</sequence>